<dbReference type="EMBL" id="CM037621">
    <property type="protein sequence ID" value="KAH8002015.1"/>
    <property type="molecule type" value="Genomic_DNA"/>
</dbReference>
<sequence>MKSVRKQATGDFAENLPSFFLLVQGSLCNLAKFLQLCVSICPEHYTDKEILLLLLLLFKLSLEKELKQYPLVDFQHLIMKLLENIRNWDTEMPNLCLAISYLSSHHHDLLWLVQFVPNWTSRGRQARRHLSLIVISKLLKNRVNVPSSQDQQMALLCKNLVEMKPSNLLKRISKSEKHQDGLSKESLIYEFEPQAYYLTYVLLHLVREASNSEAVYSNQRKWLLKLCGALEKYVKGDIKEDARLFYRTKVKDLVARTYSNWQQMIHSSQPTQIFIPPHPQGAVMAQMP</sequence>
<reference evidence="1" key="1">
    <citation type="submission" date="2021-08" db="EMBL/GenBank/DDBJ databases">
        <title>The first chromosome-level gecko genome reveals the dynamic sex chromosomes of Neotropical dwarf geckos (Sphaerodactylidae: Sphaerodactylus).</title>
        <authorList>
            <person name="Pinto B.J."/>
            <person name="Keating S.E."/>
            <person name="Gamble T."/>
        </authorList>
    </citation>
    <scope>NUCLEOTIDE SEQUENCE</scope>
    <source>
        <strain evidence="1">TG3544</strain>
    </source>
</reference>
<name>A0ACB8F9W1_9SAUR</name>
<gene>
    <name evidence="1" type="ORF">K3G42_019690</name>
</gene>
<organism evidence="1 2">
    <name type="scientific">Sphaerodactylus townsendi</name>
    <dbReference type="NCBI Taxonomy" id="933632"/>
    <lineage>
        <taxon>Eukaryota</taxon>
        <taxon>Metazoa</taxon>
        <taxon>Chordata</taxon>
        <taxon>Craniata</taxon>
        <taxon>Vertebrata</taxon>
        <taxon>Euteleostomi</taxon>
        <taxon>Lepidosauria</taxon>
        <taxon>Squamata</taxon>
        <taxon>Bifurcata</taxon>
        <taxon>Gekkota</taxon>
        <taxon>Sphaerodactylidae</taxon>
        <taxon>Sphaerodactylus</taxon>
    </lineage>
</organism>
<evidence type="ECO:0000313" key="2">
    <source>
        <dbReference type="Proteomes" id="UP000827872"/>
    </source>
</evidence>
<proteinExistence type="predicted"/>
<dbReference type="Proteomes" id="UP000827872">
    <property type="component" value="Linkage Group LG08"/>
</dbReference>
<evidence type="ECO:0000313" key="1">
    <source>
        <dbReference type="EMBL" id="KAH8002015.1"/>
    </source>
</evidence>
<keyword evidence="2" id="KW-1185">Reference proteome</keyword>
<protein>
    <submittedName>
        <fullName evidence="1">Uncharacterized protein</fullName>
    </submittedName>
</protein>
<comment type="caution">
    <text evidence="1">The sequence shown here is derived from an EMBL/GenBank/DDBJ whole genome shotgun (WGS) entry which is preliminary data.</text>
</comment>
<accession>A0ACB8F9W1</accession>